<dbReference type="NCBIfam" id="TIGR02550">
    <property type="entry name" value="flagell_flgL"/>
    <property type="match status" value="1"/>
</dbReference>
<dbReference type="Pfam" id="PF00669">
    <property type="entry name" value="Flagellin_N"/>
    <property type="match status" value="1"/>
</dbReference>
<dbReference type="PRINTS" id="PR00207">
    <property type="entry name" value="FLAGELLIN"/>
</dbReference>
<keyword evidence="6" id="KW-0969">Cilium</keyword>
<organism evidence="6 7">
    <name type="scientific">Clostridium neuense</name>
    <dbReference type="NCBI Taxonomy" id="1728934"/>
    <lineage>
        <taxon>Bacteria</taxon>
        <taxon>Bacillati</taxon>
        <taxon>Bacillota</taxon>
        <taxon>Clostridia</taxon>
        <taxon>Eubacteriales</taxon>
        <taxon>Clostridiaceae</taxon>
        <taxon>Clostridium</taxon>
    </lineage>
</organism>
<dbReference type="SUPFAM" id="SSF64518">
    <property type="entry name" value="Phase 1 flagellin"/>
    <property type="match status" value="1"/>
</dbReference>
<feature type="domain" description="Flagellin C-terminal" evidence="5">
    <location>
        <begin position="248"/>
        <end position="329"/>
    </location>
</feature>
<keyword evidence="3" id="KW-0975">Bacterial flagellum</keyword>
<dbReference type="InterPro" id="IPR046358">
    <property type="entry name" value="Flagellin_C"/>
</dbReference>
<comment type="similarity">
    <text evidence="2">Belongs to the bacterial flagellin family.</text>
</comment>
<evidence type="ECO:0000256" key="1">
    <source>
        <dbReference type="ARBA" id="ARBA00004365"/>
    </source>
</evidence>
<dbReference type="PANTHER" id="PTHR42792">
    <property type="entry name" value="FLAGELLIN"/>
    <property type="match status" value="1"/>
</dbReference>
<dbReference type="InterPro" id="IPR001492">
    <property type="entry name" value="Flagellin"/>
</dbReference>
<dbReference type="RefSeq" id="WP_406788473.1">
    <property type="nucleotide sequence ID" value="NZ_JBJIAA010000012.1"/>
</dbReference>
<gene>
    <name evidence="6" type="primary">flgL</name>
    <name evidence="6" type="ORF">ACJDT4_15500</name>
</gene>
<proteinExistence type="inferred from homology"/>
<dbReference type="PANTHER" id="PTHR42792:SF1">
    <property type="entry name" value="FLAGELLAR HOOK-ASSOCIATED PROTEIN 3"/>
    <property type="match status" value="1"/>
</dbReference>
<dbReference type="InterPro" id="IPR001029">
    <property type="entry name" value="Flagellin_N"/>
</dbReference>
<comment type="subcellular location">
    <subcellularLocation>
        <location evidence="1">Bacterial flagellum</location>
    </subcellularLocation>
</comment>
<dbReference type="EMBL" id="JBJIAA010000012">
    <property type="protein sequence ID" value="MFL0251824.1"/>
    <property type="molecule type" value="Genomic_DNA"/>
</dbReference>
<dbReference type="Proteomes" id="UP001623592">
    <property type="component" value="Unassembled WGS sequence"/>
</dbReference>
<evidence type="ECO:0000313" key="6">
    <source>
        <dbReference type="EMBL" id="MFL0251824.1"/>
    </source>
</evidence>
<evidence type="ECO:0000259" key="5">
    <source>
        <dbReference type="Pfam" id="PF00700"/>
    </source>
</evidence>
<evidence type="ECO:0000313" key="7">
    <source>
        <dbReference type="Proteomes" id="UP001623592"/>
    </source>
</evidence>
<dbReference type="InterPro" id="IPR013384">
    <property type="entry name" value="Flagell_FlgL"/>
</dbReference>
<name>A0ABW8TH11_9CLOT</name>
<keyword evidence="6" id="KW-0966">Cell projection</keyword>
<keyword evidence="7" id="KW-1185">Reference proteome</keyword>
<comment type="caution">
    <text evidence="6">The sequence shown here is derived from an EMBL/GenBank/DDBJ whole genome shotgun (WGS) entry which is preliminary data.</text>
</comment>
<evidence type="ECO:0000256" key="2">
    <source>
        <dbReference type="ARBA" id="ARBA00005709"/>
    </source>
</evidence>
<reference evidence="6 7" key="1">
    <citation type="submission" date="2024-11" db="EMBL/GenBank/DDBJ databases">
        <authorList>
            <person name="Heng Y.C."/>
            <person name="Lim A.C.H."/>
            <person name="Lee J.K.Y."/>
            <person name="Kittelmann S."/>
        </authorList>
    </citation>
    <scope>NUCLEOTIDE SEQUENCE [LARGE SCALE GENOMIC DNA]</scope>
    <source>
        <strain evidence="6 7">WILCCON 0114</strain>
    </source>
</reference>
<sequence length="329" mass="35770">MRVTSSMLSNNFLYDLGNNLESMSVYQRQMSSGTLINKASDDPLGASRVMQINNEMIKNKQYTTNINNANQWLSVTDTSLGQIGSVLQRINELLVSTGDPTYGDAQRQAIKEEINSNINQISQILNTTYDGKYVFGGNRGTDKPTLVTTDATSKNQQLSYASKDGVTKMPVGATPTADETNQLGMIKSKLSTEISDGVSVNYNFTASDVMEFRNDAGVSKDLRTILNNITTHLDSGDVSSLTGSDLSDIKDAIGNASGIRTEVGALENRMKSASSQNEIEISSLTQVLASTNDVDYAQVTMQYSQAQTTYLASLQTSAKILQHTLIDYL</sequence>
<protein>
    <submittedName>
        <fullName evidence="6">Flagellar hook-associated protein FlgL</fullName>
    </submittedName>
</protein>
<dbReference type="Gene3D" id="1.20.1330.10">
    <property type="entry name" value="f41 fragment of flagellin, N-terminal domain"/>
    <property type="match status" value="1"/>
</dbReference>
<evidence type="ECO:0000259" key="4">
    <source>
        <dbReference type="Pfam" id="PF00669"/>
    </source>
</evidence>
<dbReference type="Pfam" id="PF00700">
    <property type="entry name" value="Flagellin_C"/>
    <property type="match status" value="1"/>
</dbReference>
<feature type="domain" description="Flagellin N-terminal" evidence="4">
    <location>
        <begin position="5"/>
        <end position="138"/>
    </location>
</feature>
<keyword evidence="6" id="KW-0282">Flagellum</keyword>
<evidence type="ECO:0000256" key="3">
    <source>
        <dbReference type="ARBA" id="ARBA00023143"/>
    </source>
</evidence>
<accession>A0ABW8TH11</accession>